<dbReference type="Proteomes" id="UP000692954">
    <property type="component" value="Unassembled WGS sequence"/>
</dbReference>
<dbReference type="OrthoDB" id="289564at2759"/>
<organism evidence="1 2">
    <name type="scientific">Paramecium sonneborni</name>
    <dbReference type="NCBI Taxonomy" id="65129"/>
    <lineage>
        <taxon>Eukaryota</taxon>
        <taxon>Sar</taxon>
        <taxon>Alveolata</taxon>
        <taxon>Ciliophora</taxon>
        <taxon>Intramacronucleata</taxon>
        <taxon>Oligohymenophorea</taxon>
        <taxon>Peniculida</taxon>
        <taxon>Parameciidae</taxon>
        <taxon>Paramecium</taxon>
    </lineage>
</organism>
<sequence>MSNNNYIERHKRILNIVSHLGLNKKKSSIPTFEKKRVSQTRIVFYKPEQCQEEEEDQLIVKAKELLSKPLKRKQIRSESQIVQMISDKYDMLKDDETEENNAYHHIQQSLVKLQEQEILGQYHEVKHNLRMSKTSYPDPVTVPQTKLQIQNMFEKKCSQHTVQSPQENTIRQKINDFLYKTRESFIDFQADVSHYQNFKQHHRLYKQRTATYFQQ</sequence>
<comment type="caution">
    <text evidence="1">The sequence shown here is derived from an EMBL/GenBank/DDBJ whole genome shotgun (WGS) entry which is preliminary data.</text>
</comment>
<accession>A0A8S1LVE4</accession>
<gene>
    <name evidence="1" type="ORF">PSON_ATCC_30995.1.T0290319</name>
</gene>
<protein>
    <submittedName>
        <fullName evidence="1">Uncharacterized protein</fullName>
    </submittedName>
</protein>
<dbReference type="EMBL" id="CAJJDN010000029">
    <property type="protein sequence ID" value="CAD8072718.1"/>
    <property type="molecule type" value="Genomic_DNA"/>
</dbReference>
<dbReference type="AlphaFoldDB" id="A0A8S1LVE4"/>
<name>A0A8S1LVE4_9CILI</name>
<evidence type="ECO:0000313" key="2">
    <source>
        <dbReference type="Proteomes" id="UP000692954"/>
    </source>
</evidence>
<evidence type="ECO:0000313" key="1">
    <source>
        <dbReference type="EMBL" id="CAD8072718.1"/>
    </source>
</evidence>
<reference evidence="1" key="1">
    <citation type="submission" date="2021-01" db="EMBL/GenBank/DDBJ databases">
        <authorList>
            <consortium name="Genoscope - CEA"/>
            <person name="William W."/>
        </authorList>
    </citation>
    <scope>NUCLEOTIDE SEQUENCE</scope>
</reference>
<keyword evidence="2" id="KW-1185">Reference proteome</keyword>
<proteinExistence type="predicted"/>